<dbReference type="Gene3D" id="3.20.20.80">
    <property type="entry name" value="Glycosidases"/>
    <property type="match status" value="1"/>
</dbReference>
<dbReference type="SUPFAM" id="SSF51445">
    <property type="entry name" value="(Trans)glycosidases"/>
    <property type="match status" value="1"/>
</dbReference>
<dbReference type="OrthoDB" id="77201at2759"/>
<keyword evidence="17" id="KW-0961">Cell wall biogenesis/degradation</keyword>
<evidence type="ECO:0000256" key="15">
    <source>
        <dbReference type="ARBA" id="ARBA00023277"/>
    </source>
</evidence>
<dbReference type="GO" id="GO:0005886">
    <property type="term" value="C:plasma membrane"/>
    <property type="evidence" value="ECO:0007669"/>
    <property type="project" value="UniProtKB-SubCell"/>
</dbReference>
<dbReference type="GeneID" id="54475071"/>
<keyword evidence="9" id="KW-0964">Secreted</keyword>
<evidence type="ECO:0000256" key="21">
    <source>
        <dbReference type="ARBA" id="ARBA00032906"/>
    </source>
</evidence>
<keyword evidence="14" id="KW-0325">Glycoprotein</keyword>
<dbReference type="InterPro" id="IPR000490">
    <property type="entry name" value="Glyco_hydro_17"/>
</dbReference>
<keyword evidence="11 24" id="KW-0732">Signal</keyword>
<evidence type="ECO:0000256" key="9">
    <source>
        <dbReference type="ARBA" id="ARBA00022525"/>
    </source>
</evidence>
<reference evidence="25" key="1">
    <citation type="journal article" date="2020" name="Stud. Mycol.">
        <title>101 Dothideomycetes genomes: a test case for predicting lifestyles and emergence of pathogens.</title>
        <authorList>
            <person name="Haridas S."/>
            <person name="Albert R."/>
            <person name="Binder M."/>
            <person name="Bloem J."/>
            <person name="Labutti K."/>
            <person name="Salamov A."/>
            <person name="Andreopoulos B."/>
            <person name="Baker S."/>
            <person name="Barry K."/>
            <person name="Bills G."/>
            <person name="Bluhm B."/>
            <person name="Cannon C."/>
            <person name="Castanera R."/>
            <person name="Culley D."/>
            <person name="Daum C."/>
            <person name="Ezra D."/>
            <person name="Gonzalez J."/>
            <person name="Henrissat B."/>
            <person name="Kuo A."/>
            <person name="Liang C."/>
            <person name="Lipzen A."/>
            <person name="Lutzoni F."/>
            <person name="Magnuson J."/>
            <person name="Mondo S."/>
            <person name="Nolan M."/>
            <person name="Ohm R."/>
            <person name="Pangilinan J."/>
            <person name="Park H.-J."/>
            <person name="Ramirez L."/>
            <person name="Alfaro M."/>
            <person name="Sun H."/>
            <person name="Tritt A."/>
            <person name="Yoshinaga Y."/>
            <person name="Zwiers L.-H."/>
            <person name="Turgeon B."/>
            <person name="Goodwin S."/>
            <person name="Spatafora J."/>
            <person name="Crous P."/>
            <person name="Grigoriev I."/>
        </authorList>
    </citation>
    <scope>NUCLEOTIDE SEQUENCE</scope>
    <source>
        <strain evidence="25">CBS 113389</strain>
    </source>
</reference>
<evidence type="ECO:0000313" key="26">
    <source>
        <dbReference type="Proteomes" id="UP000799767"/>
    </source>
</evidence>
<dbReference type="FunFam" id="3.20.20.80:FF:000233">
    <property type="entry name" value="Probable glucan endo-1,3-beta-glucosidase eglC"/>
    <property type="match status" value="1"/>
</dbReference>
<evidence type="ECO:0000313" key="25">
    <source>
        <dbReference type="EMBL" id="KAF2480976.1"/>
    </source>
</evidence>
<gene>
    <name evidence="25" type="ORF">BDY17DRAFT_300513</name>
</gene>
<dbReference type="EMBL" id="MU001638">
    <property type="protein sequence ID" value="KAF2480976.1"/>
    <property type="molecule type" value="Genomic_DNA"/>
</dbReference>
<dbReference type="GO" id="GO:0009277">
    <property type="term" value="C:fungal-type cell wall"/>
    <property type="evidence" value="ECO:0007669"/>
    <property type="project" value="TreeGrafter"/>
</dbReference>
<evidence type="ECO:0000256" key="17">
    <source>
        <dbReference type="ARBA" id="ARBA00023316"/>
    </source>
</evidence>
<evidence type="ECO:0000256" key="10">
    <source>
        <dbReference type="ARBA" id="ARBA00022622"/>
    </source>
</evidence>
<keyword evidence="13" id="KW-0472">Membrane</keyword>
<dbReference type="AlphaFoldDB" id="A0A6A6PMD8"/>
<dbReference type="RefSeq" id="XP_033587546.1">
    <property type="nucleotide sequence ID" value="XM_033734069.1"/>
</dbReference>
<evidence type="ECO:0000256" key="13">
    <source>
        <dbReference type="ARBA" id="ARBA00023136"/>
    </source>
</evidence>
<dbReference type="InterPro" id="IPR050732">
    <property type="entry name" value="Beta-glucan_modifiers"/>
</dbReference>
<keyword evidence="7" id="KW-1003">Cell membrane</keyword>
<dbReference type="PANTHER" id="PTHR16631:SF13">
    <property type="entry name" value="GLUCAN ENDO-1,3-BETA-GLUCOSIDASE EGLC-RELATED"/>
    <property type="match status" value="1"/>
</dbReference>
<comment type="catalytic activity">
    <reaction evidence="1">
        <text>Hydrolysis of (1-&gt;3)-beta-D-glucosidic linkages in (1-&gt;3)-beta-D-glucans.</text>
        <dbReference type="EC" id="3.2.1.39"/>
    </reaction>
</comment>
<sequence length="402" mass="40697">MHFTTLLGLAATASAVSVGFNYGNMLSDGTAKTTADYQAEFQAAQSLAGTNGEFTSARLYTMIQAGTTNTPIQAIQAAINTKTTLLLGMWASQDQAGFQNEITALQSAISQYGSDFANLVVGLSVGSEDLYRETPTGIANKAGVGQSPDVLVSYIKQARSTIAGTGLSGVPVGHVDTWTAWVNSSNFEVTDNCDWLGVDSYPYFETSVANAISDGNATFWDSYDQTVSASQGKPVWVTETGWPVSGPVSGQAVASTANAEIYWQEVACSLLGHYNTWWYTLQDAEPTVPSPSFGIVGSNLNSAPLYDLTCKKSSSSSAGGNSSSTGNSTASATGTYATLTTGAAGSATSVASGASGTAAAATSGSSGSGSGSGSGTSTNTAPKSGAAAGAGILAIFALVATL</sequence>
<dbReference type="Proteomes" id="UP000799767">
    <property type="component" value="Unassembled WGS sequence"/>
</dbReference>
<keyword evidence="18" id="KW-0624">Polysaccharide degradation</keyword>
<proteinExistence type="inferred from homology"/>
<dbReference type="GO" id="GO:0098552">
    <property type="term" value="C:side of membrane"/>
    <property type="evidence" value="ECO:0007669"/>
    <property type="project" value="UniProtKB-KW"/>
</dbReference>
<organism evidence="25 26">
    <name type="scientific">Neohortaea acidophila</name>
    <dbReference type="NCBI Taxonomy" id="245834"/>
    <lineage>
        <taxon>Eukaryota</taxon>
        <taxon>Fungi</taxon>
        <taxon>Dikarya</taxon>
        <taxon>Ascomycota</taxon>
        <taxon>Pezizomycotina</taxon>
        <taxon>Dothideomycetes</taxon>
        <taxon>Dothideomycetidae</taxon>
        <taxon>Mycosphaerellales</taxon>
        <taxon>Teratosphaeriaceae</taxon>
        <taxon>Neohortaea</taxon>
    </lineage>
</organism>
<dbReference type="GO" id="GO:0000272">
    <property type="term" value="P:polysaccharide catabolic process"/>
    <property type="evidence" value="ECO:0007669"/>
    <property type="project" value="UniProtKB-KW"/>
</dbReference>
<evidence type="ECO:0000256" key="24">
    <source>
        <dbReference type="SAM" id="SignalP"/>
    </source>
</evidence>
<comment type="function">
    <text evidence="19">Glucanases play a role in cell expansion during growth, in cell-cell fusion during mating, and in spore release during sporulation. This enzyme may be involved in beta-glucan degradation and also function biosynthetically as a transglycosylase.</text>
</comment>
<dbReference type="GO" id="GO:0071555">
    <property type="term" value="P:cell wall organization"/>
    <property type="evidence" value="ECO:0007669"/>
    <property type="project" value="UniProtKB-KW"/>
</dbReference>
<dbReference type="InterPro" id="IPR017853">
    <property type="entry name" value="GH"/>
</dbReference>
<evidence type="ECO:0000256" key="6">
    <source>
        <dbReference type="ARBA" id="ARBA00019762"/>
    </source>
</evidence>
<evidence type="ECO:0000256" key="23">
    <source>
        <dbReference type="SAM" id="MobiDB-lite"/>
    </source>
</evidence>
<evidence type="ECO:0000256" key="7">
    <source>
        <dbReference type="ARBA" id="ARBA00022475"/>
    </source>
</evidence>
<dbReference type="EC" id="3.2.1.39" evidence="5"/>
<keyword evidence="26" id="KW-1185">Reference proteome</keyword>
<dbReference type="GO" id="GO:0042973">
    <property type="term" value="F:glucan endo-1,3-beta-D-glucosidase activity"/>
    <property type="evidence" value="ECO:0007669"/>
    <property type="project" value="UniProtKB-EC"/>
</dbReference>
<dbReference type="PANTHER" id="PTHR16631">
    <property type="entry name" value="GLUCAN 1,3-BETA-GLUCOSIDASE"/>
    <property type="match status" value="1"/>
</dbReference>
<evidence type="ECO:0000256" key="5">
    <source>
        <dbReference type="ARBA" id="ARBA00012780"/>
    </source>
</evidence>
<evidence type="ECO:0000256" key="11">
    <source>
        <dbReference type="ARBA" id="ARBA00022729"/>
    </source>
</evidence>
<keyword evidence="15" id="KW-0119">Carbohydrate metabolism</keyword>
<keyword evidence="12 25" id="KW-0378">Hydrolase</keyword>
<dbReference type="Pfam" id="PF00332">
    <property type="entry name" value="Glyco_hydro_17"/>
    <property type="match status" value="1"/>
</dbReference>
<evidence type="ECO:0000256" key="8">
    <source>
        <dbReference type="ARBA" id="ARBA00022512"/>
    </source>
</evidence>
<evidence type="ECO:0000256" key="14">
    <source>
        <dbReference type="ARBA" id="ARBA00023180"/>
    </source>
</evidence>
<evidence type="ECO:0000256" key="1">
    <source>
        <dbReference type="ARBA" id="ARBA00000382"/>
    </source>
</evidence>
<comment type="similarity">
    <text evidence="4 22">Belongs to the glycosyl hydrolase 17 family.</text>
</comment>
<name>A0A6A6PMD8_9PEZI</name>
<dbReference type="GO" id="GO:0009986">
    <property type="term" value="C:cell surface"/>
    <property type="evidence" value="ECO:0007669"/>
    <property type="project" value="TreeGrafter"/>
</dbReference>
<feature type="signal peptide" evidence="24">
    <location>
        <begin position="1"/>
        <end position="15"/>
    </location>
</feature>
<evidence type="ECO:0000256" key="18">
    <source>
        <dbReference type="ARBA" id="ARBA00023326"/>
    </source>
</evidence>
<dbReference type="GO" id="GO:0005576">
    <property type="term" value="C:extracellular region"/>
    <property type="evidence" value="ECO:0007669"/>
    <property type="project" value="TreeGrafter"/>
</dbReference>
<protein>
    <recommendedName>
        <fullName evidence="6">Probable glucan endo-1,3-beta-glucosidase eglC</fullName>
        <ecNumber evidence="5">3.2.1.39</ecNumber>
    </recommendedName>
    <alternativeName>
        <fullName evidence="20">Endo-1,3-beta-glucanase eglC</fullName>
    </alternativeName>
    <alternativeName>
        <fullName evidence="21">Laminarinase eglC</fullName>
    </alternativeName>
</protein>
<feature type="region of interest" description="Disordered" evidence="23">
    <location>
        <begin position="361"/>
        <end position="381"/>
    </location>
</feature>
<keyword evidence="10" id="KW-0336">GPI-anchor</keyword>
<evidence type="ECO:0000256" key="4">
    <source>
        <dbReference type="ARBA" id="ARBA00008773"/>
    </source>
</evidence>
<evidence type="ECO:0000256" key="3">
    <source>
        <dbReference type="ARBA" id="ARBA00004609"/>
    </source>
</evidence>
<keyword evidence="16" id="KW-0449">Lipoprotein</keyword>
<evidence type="ECO:0000256" key="2">
    <source>
        <dbReference type="ARBA" id="ARBA00004191"/>
    </source>
</evidence>
<evidence type="ECO:0000256" key="12">
    <source>
        <dbReference type="ARBA" id="ARBA00022801"/>
    </source>
</evidence>
<feature type="chain" id="PRO_5025332327" description="Probable glucan endo-1,3-beta-glucosidase eglC" evidence="24">
    <location>
        <begin position="16"/>
        <end position="402"/>
    </location>
</feature>
<accession>A0A6A6PMD8</accession>
<evidence type="ECO:0000256" key="22">
    <source>
        <dbReference type="RuleBase" id="RU004335"/>
    </source>
</evidence>
<evidence type="ECO:0000256" key="20">
    <source>
        <dbReference type="ARBA" id="ARBA00032134"/>
    </source>
</evidence>
<keyword evidence="8" id="KW-0134">Cell wall</keyword>
<evidence type="ECO:0000256" key="16">
    <source>
        <dbReference type="ARBA" id="ARBA00023288"/>
    </source>
</evidence>
<evidence type="ECO:0000256" key="19">
    <source>
        <dbReference type="ARBA" id="ARBA00025152"/>
    </source>
</evidence>
<comment type="subcellular location">
    <subcellularLocation>
        <location evidence="3">Cell membrane</location>
        <topology evidence="3">Lipid-anchor</topology>
        <topology evidence="3">GPI-anchor</topology>
    </subcellularLocation>
    <subcellularLocation>
        <location evidence="2">Secreted</location>
        <location evidence="2">Cell wall</location>
    </subcellularLocation>
</comment>